<dbReference type="EMBL" id="QUAJ01000035">
    <property type="protein sequence ID" value="REI39686.1"/>
    <property type="molecule type" value="Genomic_DNA"/>
</dbReference>
<gene>
    <name evidence="3" type="ORF">DYH56_13900</name>
</gene>
<dbReference type="RefSeq" id="WP_114643481.1">
    <property type="nucleotide sequence ID" value="NZ_JAACIO010000034.1"/>
</dbReference>
<reference evidence="3 4" key="1">
    <citation type="submission" date="2018-08" db="EMBL/GenBank/DDBJ databases">
        <title>Draft genome sequence of Psychrilyobacter sp. strain SD5 isolated from Black Sea water.</title>
        <authorList>
            <person name="Yadav S."/>
            <person name="Villanueva L."/>
            <person name="Damste J.S.S."/>
        </authorList>
    </citation>
    <scope>NUCLEOTIDE SEQUENCE [LARGE SCALE GENOMIC DNA]</scope>
    <source>
        <strain evidence="3 4">SD5</strain>
    </source>
</reference>
<organism evidence="3 4">
    <name type="scientific">Psychrilyobacter piezotolerans</name>
    <dbReference type="NCBI Taxonomy" id="2293438"/>
    <lineage>
        <taxon>Bacteria</taxon>
        <taxon>Fusobacteriati</taxon>
        <taxon>Fusobacteriota</taxon>
        <taxon>Fusobacteriia</taxon>
        <taxon>Fusobacteriales</taxon>
        <taxon>Fusobacteriaceae</taxon>
        <taxon>Psychrilyobacter</taxon>
    </lineage>
</organism>
<dbReference type="Gene3D" id="3.30.70.1060">
    <property type="entry name" value="Dimeric alpha+beta barrel"/>
    <property type="match status" value="1"/>
</dbReference>
<evidence type="ECO:0000256" key="1">
    <source>
        <dbReference type="ARBA" id="ARBA00007689"/>
    </source>
</evidence>
<dbReference type="Proteomes" id="UP000263486">
    <property type="component" value="Unassembled WGS sequence"/>
</dbReference>
<dbReference type="InterPro" id="IPR005545">
    <property type="entry name" value="YCII"/>
</dbReference>
<dbReference type="SUPFAM" id="SSF54909">
    <property type="entry name" value="Dimeric alpha+beta barrel"/>
    <property type="match status" value="1"/>
</dbReference>
<dbReference type="InterPro" id="IPR011008">
    <property type="entry name" value="Dimeric_a/b-barrel"/>
</dbReference>
<dbReference type="PANTHER" id="PTHR37828">
    <property type="entry name" value="GSR2449 PROTEIN"/>
    <property type="match status" value="1"/>
</dbReference>
<dbReference type="PANTHER" id="PTHR37828:SF1">
    <property type="entry name" value="YCII-RELATED DOMAIN-CONTAINING PROTEIN"/>
    <property type="match status" value="1"/>
</dbReference>
<name>A0ABX9KDY3_9FUSO</name>
<evidence type="ECO:0000259" key="2">
    <source>
        <dbReference type="Pfam" id="PF03795"/>
    </source>
</evidence>
<proteinExistence type="inferred from homology"/>
<dbReference type="Pfam" id="PF03795">
    <property type="entry name" value="YCII"/>
    <property type="match status" value="1"/>
</dbReference>
<feature type="domain" description="YCII-related" evidence="2">
    <location>
        <begin position="8"/>
        <end position="86"/>
    </location>
</feature>
<comment type="caution">
    <text evidence="3">The sequence shown here is derived from an EMBL/GenBank/DDBJ whole genome shotgun (WGS) entry which is preliminary data.</text>
</comment>
<protein>
    <recommendedName>
        <fullName evidence="2">YCII-related domain-containing protein</fullName>
    </recommendedName>
</protein>
<evidence type="ECO:0000313" key="4">
    <source>
        <dbReference type="Proteomes" id="UP000263486"/>
    </source>
</evidence>
<sequence>MKKGDKLFARIDYKIEGNESNSDDFNDHIKYLSEVASKRYFIGGGFSNADGGMMIFQAKDLTEAKEIANNDPLIKRNLYRCELFEWDLVILSDEIQQK</sequence>
<evidence type="ECO:0000313" key="3">
    <source>
        <dbReference type="EMBL" id="REI39686.1"/>
    </source>
</evidence>
<accession>A0ABX9KDY3</accession>
<comment type="similarity">
    <text evidence="1">Belongs to the YciI family.</text>
</comment>
<keyword evidence="4" id="KW-1185">Reference proteome</keyword>